<dbReference type="PANTHER" id="PTHR23239:SF378">
    <property type="entry name" value="KERATIN, TYPE I CYTOSKELETAL 47 KDA"/>
    <property type="match status" value="1"/>
</dbReference>
<dbReference type="FunFam" id="1.20.5.500:FF:000001">
    <property type="entry name" value="Type II keratin 23"/>
    <property type="match status" value="1"/>
</dbReference>
<dbReference type="AlphaFoldDB" id="A0A2G9RDR0"/>
<feature type="compositionally biased region" description="Low complexity" evidence="6">
    <location>
        <begin position="11"/>
        <end position="26"/>
    </location>
</feature>
<dbReference type="InterPro" id="IPR039008">
    <property type="entry name" value="IF_rod_dom"/>
</dbReference>
<reference evidence="8" key="1">
    <citation type="submission" date="2017-08" db="EMBL/GenBank/DDBJ databases">
        <title>Assembly of the North American Bullfrog Genome.</title>
        <authorList>
            <person name="Warren R.L."/>
            <person name="Vandervalk B.P."/>
            <person name="Kucuk E."/>
            <person name="Birol I."/>
            <person name="Helbing C."/>
            <person name="Pandoh P."/>
            <person name="Behsaz B."/>
            <person name="Mohamadi H."/>
            <person name="Chu J."/>
            <person name="Jackman S."/>
            <person name="Hammond S.A."/>
            <person name="Veldhoen N."/>
            <person name="Kirk H."/>
            <person name="Zhao Y."/>
            <person name="Coope R."/>
            <person name="Pleasance S."/>
            <person name="Moore R."/>
            <person name="Holt R."/>
        </authorList>
    </citation>
    <scope>NUCLEOTIDE SEQUENCE</scope>
    <source>
        <strain evidence="8">Bruno</strain>
        <tissue evidence="8">Liver</tissue>
    </source>
</reference>
<organism evidence="8">
    <name type="scientific">Aquarana catesbeiana</name>
    <name type="common">American bullfrog</name>
    <name type="synonym">Rana catesbeiana</name>
    <dbReference type="NCBI Taxonomy" id="8400"/>
    <lineage>
        <taxon>Eukaryota</taxon>
        <taxon>Metazoa</taxon>
        <taxon>Chordata</taxon>
        <taxon>Craniata</taxon>
        <taxon>Vertebrata</taxon>
        <taxon>Euteleostomi</taxon>
        <taxon>Amphibia</taxon>
        <taxon>Batrachia</taxon>
        <taxon>Anura</taxon>
        <taxon>Neobatrachia</taxon>
        <taxon>Ranoidea</taxon>
        <taxon>Ranidae</taxon>
        <taxon>Aquarana</taxon>
    </lineage>
</organism>
<feature type="region of interest" description="Disordered" evidence="6">
    <location>
        <begin position="1"/>
        <end position="26"/>
    </location>
</feature>
<evidence type="ECO:0000256" key="2">
    <source>
        <dbReference type="ARBA" id="ARBA00022754"/>
    </source>
</evidence>
<dbReference type="GO" id="GO:0005882">
    <property type="term" value="C:intermediate filament"/>
    <property type="evidence" value="ECO:0007669"/>
    <property type="project" value="UniProtKB-KW"/>
</dbReference>
<dbReference type="Pfam" id="PF00038">
    <property type="entry name" value="Filament"/>
    <property type="match status" value="1"/>
</dbReference>
<evidence type="ECO:0000313" key="8">
    <source>
        <dbReference type="EMBL" id="PIO26009.1"/>
    </source>
</evidence>
<feature type="coiled-coil region" evidence="5">
    <location>
        <begin position="169"/>
        <end position="203"/>
    </location>
</feature>
<sequence>MSFSTRSINQSARFSGSSAGAGSPRARSVAGGAASVRVSSASYSMAAPAFGAGFAVQEGNAFGVNGKETMQNLNDRLATYLERVRSLETANSELEVKIREFYERKSSVSSFDPSGYYDIINKLRSQIQDSTIQNARLVLQIDNAKLAADDFKIKFESELAIRQGVDTDIVGLRRALDELTVNRSDLELEIEGLKEELIYLKKNHEEDLAASQRRSGGEVSVEMDTAPAVDLSKVLADVRDQYEKMVEKNRQEVEIWYRGQSESLSKEVAINQQSFQASKSEVTELRRTVQSLELELQSLLNAKQVLEGSLSETEGRYGAEIAKIQSIISQIEIELHQVRSDSEQHGLEYRRLLDIKTRLEQEIATYRRLLEGEDVSLSSVKRLESSDKSVKIVSKEEAHSSTTQIKVKTLVEEVVNGKVVSSSVKEVTQDSKTSS</sequence>
<name>A0A2G9RDR0_AQUCT</name>
<dbReference type="GO" id="GO:0005198">
    <property type="term" value="F:structural molecule activity"/>
    <property type="evidence" value="ECO:0007669"/>
    <property type="project" value="InterPro"/>
</dbReference>
<protein>
    <submittedName>
        <fullName evidence="8">Keratin, type I cytoskeletal 47 kDa</fullName>
    </submittedName>
</protein>
<dbReference type="Gene3D" id="1.20.5.1160">
    <property type="entry name" value="Vasodilator-stimulated phosphoprotein"/>
    <property type="match status" value="1"/>
</dbReference>
<dbReference type="PANTHER" id="PTHR23239">
    <property type="entry name" value="INTERMEDIATE FILAMENT"/>
    <property type="match status" value="1"/>
</dbReference>
<gene>
    <name evidence="8" type="ORF">AB205_0001450</name>
</gene>
<dbReference type="Gene3D" id="1.20.5.500">
    <property type="entry name" value="Single helix bin"/>
    <property type="match status" value="1"/>
</dbReference>
<dbReference type="GO" id="GO:0030855">
    <property type="term" value="P:epithelial cell differentiation"/>
    <property type="evidence" value="ECO:0007669"/>
    <property type="project" value="TreeGrafter"/>
</dbReference>
<dbReference type="EMBL" id="KV944366">
    <property type="protein sequence ID" value="PIO26009.1"/>
    <property type="molecule type" value="Genomic_DNA"/>
</dbReference>
<dbReference type="SMART" id="SM01391">
    <property type="entry name" value="Filament"/>
    <property type="match status" value="1"/>
</dbReference>
<feature type="compositionally biased region" description="Polar residues" evidence="6">
    <location>
        <begin position="1"/>
        <end position="10"/>
    </location>
</feature>
<dbReference type="PROSITE" id="PS00226">
    <property type="entry name" value="IF_ROD_1"/>
    <property type="match status" value="1"/>
</dbReference>
<dbReference type="InterPro" id="IPR002957">
    <property type="entry name" value="Keratin_I"/>
</dbReference>
<dbReference type="OrthoDB" id="2441647at2759"/>
<dbReference type="Gene3D" id="1.20.5.170">
    <property type="match status" value="1"/>
</dbReference>
<dbReference type="SUPFAM" id="SSF64593">
    <property type="entry name" value="Intermediate filament protein, coiled coil region"/>
    <property type="match status" value="2"/>
</dbReference>
<keyword evidence="3 5" id="KW-0175">Coiled coil</keyword>
<keyword evidence="2 4" id="KW-0403">Intermediate filament</keyword>
<dbReference type="GO" id="GO:0045109">
    <property type="term" value="P:intermediate filament organization"/>
    <property type="evidence" value="ECO:0007669"/>
    <property type="project" value="TreeGrafter"/>
</dbReference>
<dbReference type="PROSITE" id="PS51842">
    <property type="entry name" value="IF_ROD_2"/>
    <property type="match status" value="1"/>
</dbReference>
<dbReference type="InterPro" id="IPR018039">
    <property type="entry name" value="IF_conserved"/>
</dbReference>
<evidence type="ECO:0000256" key="4">
    <source>
        <dbReference type="RuleBase" id="RU000685"/>
    </source>
</evidence>
<dbReference type="PRINTS" id="PR01248">
    <property type="entry name" value="TYPE1KERATIN"/>
</dbReference>
<evidence type="ECO:0000256" key="1">
    <source>
        <dbReference type="ARBA" id="ARBA00022744"/>
    </source>
</evidence>
<feature type="coiled-coil region" evidence="5">
    <location>
        <begin position="275"/>
        <end position="309"/>
    </location>
</feature>
<keyword evidence="1" id="KW-0416">Keratin</keyword>
<evidence type="ECO:0000256" key="6">
    <source>
        <dbReference type="SAM" id="MobiDB-lite"/>
    </source>
</evidence>
<proteinExistence type="inferred from homology"/>
<evidence type="ECO:0000256" key="5">
    <source>
        <dbReference type="SAM" id="Coils"/>
    </source>
</evidence>
<evidence type="ECO:0000256" key="3">
    <source>
        <dbReference type="ARBA" id="ARBA00023054"/>
    </source>
</evidence>
<comment type="similarity">
    <text evidence="4">Belongs to the intermediate filament family.</text>
</comment>
<feature type="coiled-coil region" evidence="5">
    <location>
        <begin position="70"/>
        <end position="104"/>
    </location>
</feature>
<dbReference type="FunFam" id="1.20.5.170:FF:000002">
    <property type="entry name" value="Type I keratin KA11"/>
    <property type="match status" value="1"/>
</dbReference>
<evidence type="ECO:0000259" key="7">
    <source>
        <dbReference type="PROSITE" id="PS51842"/>
    </source>
</evidence>
<dbReference type="FunFam" id="1.20.5.1160:FF:000002">
    <property type="entry name" value="Type I keratin 10"/>
    <property type="match status" value="1"/>
</dbReference>
<accession>A0A2G9RDR0</accession>
<feature type="domain" description="IF rod" evidence="7">
    <location>
        <begin position="66"/>
        <end position="377"/>
    </location>
</feature>